<gene>
    <name evidence="1" type="ORF">CGOC_LOCUS12028</name>
</gene>
<name>A0A3P7MQV7_CYLGO</name>
<sequence>MKNLKGFLRKSLHTVTRSSITFRCSLCWLFSSQL</sequence>
<reference evidence="1 2" key="1">
    <citation type="submission" date="2018-11" db="EMBL/GenBank/DDBJ databases">
        <authorList>
            <consortium name="Pathogen Informatics"/>
        </authorList>
    </citation>
    <scope>NUCLEOTIDE SEQUENCE [LARGE SCALE GENOMIC DNA]</scope>
</reference>
<protein>
    <submittedName>
        <fullName evidence="1">Uncharacterized protein</fullName>
    </submittedName>
</protein>
<evidence type="ECO:0000313" key="1">
    <source>
        <dbReference type="EMBL" id="VDN32125.1"/>
    </source>
</evidence>
<accession>A0A3P7MQV7</accession>
<dbReference type="Proteomes" id="UP000271889">
    <property type="component" value="Unassembled WGS sequence"/>
</dbReference>
<evidence type="ECO:0000313" key="2">
    <source>
        <dbReference type="Proteomes" id="UP000271889"/>
    </source>
</evidence>
<dbReference type="AlphaFoldDB" id="A0A3P7MQV7"/>
<keyword evidence="2" id="KW-1185">Reference proteome</keyword>
<proteinExistence type="predicted"/>
<organism evidence="1 2">
    <name type="scientific">Cylicostephanus goldi</name>
    <name type="common">Nematode worm</name>
    <dbReference type="NCBI Taxonomy" id="71465"/>
    <lineage>
        <taxon>Eukaryota</taxon>
        <taxon>Metazoa</taxon>
        <taxon>Ecdysozoa</taxon>
        <taxon>Nematoda</taxon>
        <taxon>Chromadorea</taxon>
        <taxon>Rhabditida</taxon>
        <taxon>Rhabditina</taxon>
        <taxon>Rhabditomorpha</taxon>
        <taxon>Strongyloidea</taxon>
        <taxon>Strongylidae</taxon>
        <taxon>Cylicostephanus</taxon>
    </lineage>
</organism>
<dbReference type="EMBL" id="UYRV01120149">
    <property type="protein sequence ID" value="VDN32125.1"/>
    <property type="molecule type" value="Genomic_DNA"/>
</dbReference>